<keyword evidence="5" id="KW-0598">Phosphotransferase system</keyword>
<comment type="subcellular location">
    <subcellularLocation>
        <location evidence="1">Cell membrane</location>
        <topology evidence="1">Multi-pass membrane protein</topology>
    </subcellularLocation>
</comment>
<dbReference type="Proteomes" id="UP000013097">
    <property type="component" value="Unassembled WGS sequence"/>
</dbReference>
<feature type="transmembrane region" description="Helical" evidence="9">
    <location>
        <begin position="125"/>
        <end position="141"/>
    </location>
</feature>
<evidence type="ECO:0000256" key="1">
    <source>
        <dbReference type="ARBA" id="ARBA00004651"/>
    </source>
</evidence>
<sequence length="464" mass="51824">MVLQNIKEFFSVFGAPVFLPIVIFIICKALKMNNKKAFLSGLYAGVGLQGFMLLIGAFTPIIMPVIKQMVHSTGINLPVLDLGWQTSAIIAYSSKIGLIFFAFAIIIQLVLFATKFTNIFLPSDLWLNYTYMIWGSMMYIGTKNIWLSMLFMIVILLYNILNIEVICKRWSRYYKYPNCTIISMHNTEVTLLLYVLDPIFNKLGINKLRFHPDKLKEKLGVFGEVGTIGLILGILIGILGNIKRLDSMVAWGQITKLGIVLATLMMIFPKISQIFAQAFEPMADIVNKRLDNEKEKGREWYIGVDDATGYGEPATLITGTLLIPIMIFMALILPGNKTLPMVDLIALPFMVEALIAMTKGNMIKTIIVGGIWYSLGLYMCSAIAPIYTQAAIAAGIALPTGAVMITSFNMMAQPIAGLMFLAFLSQNPILILGIIILYFILLIVVKKNKERIHNYIEVQAEKNI</sequence>
<dbReference type="GO" id="GO:0009401">
    <property type="term" value="P:phosphoenolpyruvate-dependent sugar phosphotransferase system"/>
    <property type="evidence" value="ECO:0007669"/>
    <property type="project" value="UniProtKB-KW"/>
</dbReference>
<dbReference type="AlphaFoldDB" id="N9Y1Z5"/>
<dbReference type="PROSITE" id="PS51104">
    <property type="entry name" value="PTS_EIIC_TYPE_2"/>
    <property type="match status" value="1"/>
</dbReference>
<evidence type="ECO:0000313" key="12">
    <source>
        <dbReference type="Proteomes" id="UP000013097"/>
    </source>
</evidence>
<dbReference type="PATRIC" id="fig|999411.4.peg.1059"/>
<feature type="transmembrane region" description="Helical" evidence="9">
    <location>
        <begin position="86"/>
        <end position="113"/>
    </location>
</feature>
<evidence type="ECO:0000259" key="10">
    <source>
        <dbReference type="PROSITE" id="PS51104"/>
    </source>
</evidence>
<keyword evidence="3" id="KW-1003">Cell membrane</keyword>
<feature type="transmembrane region" description="Helical" evidence="9">
    <location>
        <begin position="219"/>
        <end position="242"/>
    </location>
</feature>
<keyword evidence="6 9" id="KW-0812">Transmembrane</keyword>
<feature type="domain" description="PTS EIIC type-2" evidence="10">
    <location>
        <begin position="7"/>
        <end position="447"/>
    </location>
</feature>
<dbReference type="InterPro" id="IPR013853">
    <property type="entry name" value="EIIC-GAT"/>
</dbReference>
<dbReference type="EMBL" id="AGYT01000008">
    <property type="protein sequence ID" value="ENZ01852.1"/>
    <property type="molecule type" value="Genomic_DNA"/>
</dbReference>
<protein>
    <recommendedName>
        <fullName evidence="10">PTS EIIC type-2 domain-containing protein</fullName>
    </recommendedName>
</protein>
<evidence type="ECO:0000256" key="9">
    <source>
        <dbReference type="SAM" id="Phobius"/>
    </source>
</evidence>
<feature type="transmembrane region" description="Helical" evidence="9">
    <location>
        <begin position="418"/>
        <end position="445"/>
    </location>
</feature>
<proteinExistence type="predicted"/>
<comment type="caution">
    <text evidence="11">The sequence shown here is derived from an EMBL/GenBank/DDBJ whole genome shotgun (WGS) entry which is preliminary data.</text>
</comment>
<keyword evidence="8 9" id="KW-0472">Membrane</keyword>
<feature type="transmembrane region" description="Helical" evidence="9">
    <location>
        <begin position="42"/>
        <end position="66"/>
    </location>
</feature>
<evidence type="ECO:0000256" key="3">
    <source>
        <dbReference type="ARBA" id="ARBA00022475"/>
    </source>
</evidence>
<dbReference type="eggNOG" id="COG3775">
    <property type="taxonomic scope" value="Bacteria"/>
</dbReference>
<evidence type="ECO:0000256" key="4">
    <source>
        <dbReference type="ARBA" id="ARBA00022597"/>
    </source>
</evidence>
<dbReference type="GO" id="GO:0005886">
    <property type="term" value="C:plasma membrane"/>
    <property type="evidence" value="ECO:0007669"/>
    <property type="project" value="UniProtKB-SubCell"/>
</dbReference>
<name>N9Y1Z5_9CLOT</name>
<gene>
    <name evidence="11" type="ORF">HMPREF1092_01086</name>
</gene>
<evidence type="ECO:0000256" key="5">
    <source>
        <dbReference type="ARBA" id="ARBA00022683"/>
    </source>
</evidence>
<dbReference type="InterPro" id="IPR004703">
    <property type="entry name" value="PTS_sugar-sp_permease"/>
</dbReference>
<keyword evidence="7 9" id="KW-1133">Transmembrane helix</keyword>
<evidence type="ECO:0000256" key="7">
    <source>
        <dbReference type="ARBA" id="ARBA00022989"/>
    </source>
</evidence>
<dbReference type="RefSeq" id="WP_002597588.1">
    <property type="nucleotide sequence ID" value="NZ_KB850956.1"/>
</dbReference>
<feature type="transmembrane region" description="Helical" evidence="9">
    <location>
        <begin position="12"/>
        <end position="30"/>
    </location>
</feature>
<dbReference type="PANTHER" id="PTHR37324:SF2">
    <property type="entry name" value="PTS SYSTEM GALACTITOL-SPECIFIC EIIC COMPONENT"/>
    <property type="match status" value="1"/>
</dbReference>
<evidence type="ECO:0000256" key="8">
    <source>
        <dbReference type="ARBA" id="ARBA00023136"/>
    </source>
</evidence>
<evidence type="ECO:0000256" key="2">
    <source>
        <dbReference type="ARBA" id="ARBA00022448"/>
    </source>
</evidence>
<dbReference type="PANTHER" id="PTHR37324">
    <property type="entry name" value="PTS SYSTEM GALACTITOL-SPECIFIC EIIC COMPONENT"/>
    <property type="match status" value="1"/>
</dbReference>
<keyword evidence="4" id="KW-0762">Sugar transport</keyword>
<evidence type="ECO:0000313" key="11">
    <source>
        <dbReference type="EMBL" id="ENZ01852.1"/>
    </source>
</evidence>
<dbReference type="Pfam" id="PF03611">
    <property type="entry name" value="EIIC-GAT"/>
    <property type="match status" value="1"/>
</dbReference>
<reference evidence="11 12" key="1">
    <citation type="submission" date="2013-01" db="EMBL/GenBank/DDBJ databases">
        <title>The Genome Sequence of Clostridium colicanis 209318.</title>
        <authorList>
            <consortium name="The Broad Institute Genome Sequencing Platform"/>
            <person name="Earl A."/>
            <person name="Ward D."/>
            <person name="Feldgarden M."/>
            <person name="Gevers D."/>
            <person name="Courvalin P."/>
            <person name="Lambert T."/>
            <person name="Walker B."/>
            <person name="Young S.K."/>
            <person name="Zeng Q."/>
            <person name="Gargeya S."/>
            <person name="Fitzgerald M."/>
            <person name="Haas B."/>
            <person name="Abouelleil A."/>
            <person name="Alvarado L."/>
            <person name="Arachchi H.M."/>
            <person name="Berlin A.M."/>
            <person name="Chapman S.B."/>
            <person name="Dewar J."/>
            <person name="Goldberg J."/>
            <person name="Griggs A."/>
            <person name="Gujja S."/>
            <person name="Hansen M."/>
            <person name="Howarth C."/>
            <person name="Imamovic A."/>
            <person name="Larimer J."/>
            <person name="McCowan C."/>
            <person name="Murphy C."/>
            <person name="Neiman D."/>
            <person name="Pearson M."/>
            <person name="Priest M."/>
            <person name="Roberts A."/>
            <person name="Saif S."/>
            <person name="Shea T."/>
            <person name="Sisk P."/>
            <person name="Sykes S."/>
            <person name="Wortman J."/>
            <person name="Nusbaum C."/>
            <person name="Birren B."/>
        </authorList>
    </citation>
    <scope>NUCLEOTIDE SEQUENCE [LARGE SCALE GENOMIC DNA]</scope>
    <source>
        <strain evidence="11 12">209318</strain>
    </source>
</reference>
<dbReference type="PIRSF" id="PIRSF006304">
    <property type="entry name" value="GatC"/>
    <property type="match status" value="1"/>
</dbReference>
<feature type="transmembrane region" description="Helical" evidence="9">
    <location>
        <begin position="248"/>
        <end position="268"/>
    </location>
</feature>
<accession>N9Y1Z5</accession>
<feature type="transmembrane region" description="Helical" evidence="9">
    <location>
        <begin position="147"/>
        <end position="167"/>
    </location>
</feature>
<keyword evidence="2" id="KW-0813">Transport</keyword>
<organism evidence="11 12">
    <name type="scientific">Clostridium thermobutyricum</name>
    <dbReference type="NCBI Taxonomy" id="29372"/>
    <lineage>
        <taxon>Bacteria</taxon>
        <taxon>Bacillati</taxon>
        <taxon>Bacillota</taxon>
        <taxon>Clostridia</taxon>
        <taxon>Eubacteriales</taxon>
        <taxon>Clostridiaceae</taxon>
        <taxon>Clostridium</taxon>
    </lineage>
</organism>
<feature type="transmembrane region" description="Helical" evidence="9">
    <location>
        <begin position="314"/>
        <end position="333"/>
    </location>
</feature>
<dbReference type="HOGENOM" id="CLU_040393_0_1_9"/>
<keyword evidence="12" id="KW-1185">Reference proteome</keyword>
<dbReference type="InterPro" id="IPR013014">
    <property type="entry name" value="PTS_EIIC_2"/>
</dbReference>
<evidence type="ECO:0000256" key="6">
    <source>
        <dbReference type="ARBA" id="ARBA00022692"/>
    </source>
</evidence>
<dbReference type="GO" id="GO:0015577">
    <property type="term" value="F:galactitol transmembrane transporter activity"/>
    <property type="evidence" value="ECO:0007669"/>
    <property type="project" value="InterPro"/>
</dbReference>